<dbReference type="AlphaFoldDB" id="A0A2K0X9L4"/>
<reference evidence="2 3" key="1">
    <citation type="submission" date="2017-03" db="EMBL/GenBank/DDBJ databases">
        <authorList>
            <person name="Afonso C.L."/>
            <person name="Miller P.J."/>
            <person name="Scott M.A."/>
            <person name="Spackman E."/>
            <person name="Goraichik I."/>
            <person name="Dimitrov K.M."/>
            <person name="Suarez D.L."/>
            <person name="Swayne D.E."/>
        </authorList>
    </citation>
    <scope>NUCLEOTIDE SEQUENCE [LARGE SCALE GENOMIC DNA]</scope>
    <source>
        <strain evidence="2 3">DNF00076</strain>
    </source>
</reference>
<feature type="transmembrane region" description="Helical" evidence="1">
    <location>
        <begin position="327"/>
        <end position="347"/>
    </location>
</feature>
<proteinExistence type="predicted"/>
<dbReference type="Proteomes" id="UP000236634">
    <property type="component" value="Unassembled WGS sequence"/>
</dbReference>
<keyword evidence="1" id="KW-0812">Transmembrane</keyword>
<keyword evidence="1" id="KW-1133">Transmembrane helix</keyword>
<feature type="transmembrane region" description="Helical" evidence="1">
    <location>
        <begin position="353"/>
        <end position="374"/>
    </location>
</feature>
<protein>
    <submittedName>
        <fullName evidence="2">Uncharacterized protein</fullName>
    </submittedName>
</protein>
<gene>
    <name evidence="2" type="ORF">BFS16_12230</name>
</gene>
<name>A0A2K0X9L4_9BACT</name>
<accession>A0A2K0X9L4</accession>
<evidence type="ECO:0000313" key="2">
    <source>
        <dbReference type="EMBL" id="PNP91225.1"/>
    </source>
</evidence>
<keyword evidence="1" id="KW-0472">Membrane</keyword>
<organism evidence="2 3">
    <name type="scientific">Hoylesella timonensis</name>
    <dbReference type="NCBI Taxonomy" id="386414"/>
    <lineage>
        <taxon>Bacteria</taxon>
        <taxon>Pseudomonadati</taxon>
        <taxon>Bacteroidota</taxon>
        <taxon>Bacteroidia</taxon>
        <taxon>Bacteroidales</taxon>
        <taxon>Prevotellaceae</taxon>
        <taxon>Hoylesella</taxon>
    </lineage>
</organism>
<dbReference type="RefSeq" id="WP_103004186.1">
    <property type="nucleotide sequence ID" value="NZ_NBAX01000014.1"/>
</dbReference>
<dbReference type="EMBL" id="NBAX01000014">
    <property type="protein sequence ID" value="PNP91225.1"/>
    <property type="molecule type" value="Genomic_DNA"/>
</dbReference>
<evidence type="ECO:0000256" key="1">
    <source>
        <dbReference type="SAM" id="Phobius"/>
    </source>
</evidence>
<comment type="caution">
    <text evidence="2">The sequence shown here is derived from an EMBL/GenBank/DDBJ whole genome shotgun (WGS) entry which is preliminary data.</text>
</comment>
<sequence length="426" mass="48399">MRKNNVYFFNQNIIKIKRKVTMVSNLSKKTIDDELNSCLNDMKAVDQVLDEHLTLLAENVDQGFLQLKELGTQISIAANQIAKMGHPKFGSVVAISGVALTSALGAYNEVKAAYEHNKELDRLLTQKVKIAKEKKAGIELIRETALCPYHRLQKLLVNEFEHKYNEQDLLDNPENTEVIVGEIARVCELYKTSRYSLTMVDYLIAEYNAWLNFQQKSDLPRPIMAHVNNELYVDIFELNNKKRYNLCTTITRNEANGEISGAELLFLADPSITSCYLLPFAENSEVISDLDFQPNGIAEVLLCENTAYINYKERLSKANELKNGTKIMVALILVLSIVFDYFCFGWIGSWWAFFRWLTYILVVGVELAILCVVGTSYDKEDQKKNCEEAACEQLDLMGYVEVHEPDLEKKNLLTAGVDGILKNIFG</sequence>
<evidence type="ECO:0000313" key="3">
    <source>
        <dbReference type="Proteomes" id="UP000236634"/>
    </source>
</evidence>